<dbReference type="FunFam" id="2.30.30.700:FF:000001">
    <property type="entry name" value="Actin cytoskeleton-regulatory complex protein SLA1"/>
    <property type="match status" value="1"/>
</dbReference>
<feature type="compositionally biased region" description="Low complexity" evidence="16">
    <location>
        <begin position="794"/>
        <end position="807"/>
    </location>
</feature>
<keyword evidence="10" id="KW-0677">Repeat</keyword>
<evidence type="ECO:0000256" key="7">
    <source>
        <dbReference type="ARBA" id="ARBA00022475"/>
    </source>
</evidence>
<evidence type="ECO:0000256" key="9">
    <source>
        <dbReference type="ARBA" id="ARBA00022583"/>
    </source>
</evidence>
<dbReference type="CDD" id="cd11774">
    <property type="entry name" value="SH3_Sla1p_2"/>
    <property type="match status" value="1"/>
</dbReference>
<keyword evidence="12" id="KW-0472">Membrane</keyword>
<evidence type="ECO:0000256" key="15">
    <source>
        <dbReference type="PROSITE-ProRule" id="PRU00192"/>
    </source>
</evidence>
<evidence type="ECO:0000256" key="12">
    <source>
        <dbReference type="ARBA" id="ARBA00023136"/>
    </source>
</evidence>
<dbReference type="RefSeq" id="XP_038779046.1">
    <property type="nucleotide sequence ID" value="XM_038923118.1"/>
</dbReference>
<dbReference type="PANTHER" id="PTHR15735:SF19">
    <property type="entry name" value="ACTIN CYTOSKELETON-REGULATORY COMPLEX PROTEIN SLA1"/>
    <property type="match status" value="1"/>
</dbReference>
<feature type="compositionally biased region" description="Polar residues" evidence="16">
    <location>
        <begin position="132"/>
        <end position="142"/>
    </location>
</feature>
<evidence type="ECO:0000256" key="13">
    <source>
        <dbReference type="ARBA" id="ARBA00023203"/>
    </source>
</evidence>
<evidence type="ECO:0000256" key="4">
    <source>
        <dbReference type="ARBA" id="ARBA00007948"/>
    </source>
</evidence>
<feature type="domain" description="SH3" evidence="17">
    <location>
        <begin position="72"/>
        <end position="130"/>
    </location>
</feature>
<evidence type="ECO:0000256" key="11">
    <source>
        <dbReference type="ARBA" id="ARBA00022753"/>
    </source>
</evidence>
<dbReference type="InterPro" id="IPR035800">
    <property type="entry name" value="Sla1_SH3_1"/>
</dbReference>
<keyword evidence="14" id="KW-0206">Cytoskeleton</keyword>
<keyword evidence="8" id="KW-0963">Cytoplasm</keyword>
<keyword evidence="6 15" id="KW-0728">SH3 domain</keyword>
<accession>A0A875S165</accession>
<dbReference type="Gene3D" id="2.30.30.700">
    <property type="entry name" value="SLA1 homology domain 1"/>
    <property type="match status" value="1"/>
</dbReference>
<feature type="domain" description="SH3" evidence="17">
    <location>
        <begin position="356"/>
        <end position="418"/>
    </location>
</feature>
<dbReference type="GO" id="GO:0010008">
    <property type="term" value="C:endosome membrane"/>
    <property type="evidence" value="ECO:0007669"/>
    <property type="project" value="UniProtKB-SubCell"/>
</dbReference>
<evidence type="ECO:0000256" key="2">
    <source>
        <dbReference type="ARBA" id="ARBA00004134"/>
    </source>
</evidence>
<dbReference type="CDD" id="cd11775">
    <property type="entry name" value="SH3_Sla1p_3"/>
    <property type="match status" value="1"/>
</dbReference>
<gene>
    <name evidence="18" type="ORF">FOA43_002836</name>
</gene>
<dbReference type="AlphaFoldDB" id="A0A875S165"/>
<sequence>MSSGFLGIYVSLYDYEAQNDEELTIQQDDLLYVLEKSKVDDWWKVKKRVVDADVEEPQGLIPCTYIEPAKVKSRATALYDYDKQTEEELSFPEGTTFDVYDTSDSNWTLVGIDNQQFGFIPANYIELNEGNSQSLPQVGSSDYRSKSALAMFPPPPKRIVPPKESEKRDDSQDQSQQAQNTSRTSQSLDSEEEDGPRMLSRPSTSTNDRLPATPALADEQQNEEEDAPPMPARPKSSKERDSSNPDEFFKDNFFTWKVYEIDGKRKRKAMLEIGDSQIFITPEGSSKPRDWTIRDLTNYNSEKKHVFLEFKNPIASYEFHAGNKDSADAIISVLADMKGLTSLSALKDIEEASKPSNRPQGKLLYDFDAASPDELTCYEGDVVYIVNDKRSKEWWMVENVATGKKGVVPSNYIKIVGGKDGSSWRNIFKRNSSQVSTGTKKGGKKKSRAEREQDLELQRQREKGEIARRREKEDLAREREELERQRRRQERKERDLRDFEERERVRRADQKTREKKMKQKQKSSEKDISKPNPHRVRTWIDRSGAFKVEAGFLGVEDGKIHLHKLNGVKIAVAAQKLSVEDLEYVERLTGVSLDNYKLGQTKKTHSKERDSPEGTAQISASSAGAVASNGPLSDTFNEKSYEYWFDFFLGCGADPNMCERYARTFAREQMDETVLEDISASLLRSLGLKEGDVLKVMKYLDNKFRRNKPEEAHPSNGGLFNGADGSLKNNKAAALSVASPPGGSDKFEDDAWAIRPASKAQEDKVKPQFTGSIQDLVDIKPMEPTKKAEPRSTPLPVKPVTPTTTGPMMNSSFAPSQMTGSMSMSNQATGAMMPMPTGFVPISMLPMLTGQTTGYIPLQPTGVTMPLTTFGGQAPMVQPFTSFGQQITGGPTMMLPLSTNAQLMPTTTFSTQSTGGLVQLQSTGVRIQKTGPTIPSQLVPAATAVTSFPAMQPTHTGFQPTQQMYTGMQSPPAQQMYTGMPSAQPTQQMYTGAPPSQPMYTGFQAPVQQLYSSNAQPGIQPGIQQTSLPPITFGTSATAQPLTSFGVPQLTGMMANTSLNGQSQPQQQQTLMSQPTGMGFGNGPDLRSQPTGHQANLANATPDNPFGF</sequence>
<dbReference type="Gene3D" id="2.30.30.40">
    <property type="entry name" value="SH3 Domains"/>
    <property type="match status" value="3"/>
</dbReference>
<dbReference type="InterPro" id="IPR001452">
    <property type="entry name" value="SH3_domain"/>
</dbReference>
<feature type="region of interest" description="Disordered" evidence="16">
    <location>
        <begin position="132"/>
        <end position="246"/>
    </location>
</feature>
<evidence type="ECO:0000313" key="19">
    <source>
        <dbReference type="Proteomes" id="UP000662931"/>
    </source>
</evidence>
<dbReference type="PANTHER" id="PTHR15735">
    <property type="entry name" value="FCH AND DOUBLE SH3 DOMAINS PROTEIN"/>
    <property type="match status" value="1"/>
</dbReference>
<proteinExistence type="inferred from homology"/>
<dbReference type="EMBL" id="CP064814">
    <property type="protein sequence ID" value="QPG75481.1"/>
    <property type="molecule type" value="Genomic_DNA"/>
</dbReference>
<dbReference type="Pfam" id="PF24081">
    <property type="entry name" value="PH_SLA1"/>
    <property type="match status" value="1"/>
</dbReference>
<comment type="similarity">
    <text evidence="4">Belongs to the SLA1 family.</text>
</comment>
<feature type="domain" description="SH3" evidence="17">
    <location>
        <begin position="4"/>
        <end position="71"/>
    </location>
</feature>
<dbReference type="CDD" id="cd11773">
    <property type="entry name" value="SH3_Sla1p_1"/>
    <property type="match status" value="1"/>
</dbReference>
<keyword evidence="13" id="KW-0009">Actin-binding</keyword>
<evidence type="ECO:0000256" key="16">
    <source>
        <dbReference type="SAM" id="MobiDB-lite"/>
    </source>
</evidence>
<dbReference type="InterPro" id="IPR036028">
    <property type="entry name" value="SH3-like_dom_sf"/>
</dbReference>
<dbReference type="InterPro" id="IPR007131">
    <property type="entry name" value="SHD1"/>
</dbReference>
<dbReference type="KEGG" id="bnn:FOA43_002836"/>
<feature type="region of interest" description="Disordered" evidence="16">
    <location>
        <begin position="783"/>
        <end position="822"/>
    </location>
</feature>
<name>A0A875S165_EENNA</name>
<dbReference type="PROSITE" id="PS50002">
    <property type="entry name" value="SH3"/>
    <property type="match status" value="3"/>
</dbReference>
<protein>
    <recommendedName>
        <fullName evidence="5">Actin cytoskeleton-regulatory complex protein SLA1</fullName>
    </recommendedName>
</protein>
<dbReference type="SMART" id="SM00326">
    <property type="entry name" value="SH3"/>
    <property type="match status" value="3"/>
</dbReference>
<feature type="compositionally biased region" description="Low complexity" evidence="16">
    <location>
        <begin position="1062"/>
        <end position="1076"/>
    </location>
</feature>
<dbReference type="InterPro" id="IPR013761">
    <property type="entry name" value="SAM/pointed_sf"/>
</dbReference>
<dbReference type="GO" id="GO:0030479">
    <property type="term" value="C:actin cortical patch"/>
    <property type="evidence" value="ECO:0007669"/>
    <property type="project" value="UniProtKB-SubCell"/>
</dbReference>
<dbReference type="GO" id="GO:0006897">
    <property type="term" value="P:endocytosis"/>
    <property type="evidence" value="ECO:0007669"/>
    <property type="project" value="UniProtKB-KW"/>
</dbReference>
<feature type="compositionally biased region" description="Low complexity" evidence="16">
    <location>
        <begin position="619"/>
        <end position="628"/>
    </location>
</feature>
<feature type="compositionally biased region" description="Basic and acidic residues" evidence="16">
    <location>
        <begin position="161"/>
        <end position="171"/>
    </location>
</feature>
<dbReference type="PRINTS" id="PR00452">
    <property type="entry name" value="SH3DOMAIN"/>
</dbReference>
<evidence type="ECO:0000256" key="1">
    <source>
        <dbReference type="ARBA" id="ARBA00004125"/>
    </source>
</evidence>
<keyword evidence="7" id="KW-1003">Cell membrane</keyword>
<evidence type="ECO:0000256" key="8">
    <source>
        <dbReference type="ARBA" id="ARBA00022490"/>
    </source>
</evidence>
<evidence type="ECO:0000259" key="17">
    <source>
        <dbReference type="PROSITE" id="PS50002"/>
    </source>
</evidence>
<keyword evidence="19" id="KW-1185">Reference proteome</keyword>
<feature type="compositionally biased region" description="Polar residues" evidence="16">
    <location>
        <begin position="808"/>
        <end position="822"/>
    </location>
</feature>
<feature type="compositionally biased region" description="Basic and acidic residues" evidence="16">
    <location>
        <begin position="449"/>
        <end position="512"/>
    </location>
</feature>
<dbReference type="GeneID" id="62196237"/>
<feature type="region of interest" description="Disordered" evidence="16">
    <location>
        <begin position="600"/>
        <end position="629"/>
    </location>
</feature>
<reference evidence="18" key="1">
    <citation type="submission" date="2020-10" db="EMBL/GenBank/DDBJ databases">
        <authorList>
            <person name="Roach M.J.R."/>
        </authorList>
    </citation>
    <scope>NUCLEOTIDE SEQUENCE</scope>
    <source>
        <strain evidence="18">CBS 1945</strain>
    </source>
</reference>
<evidence type="ECO:0000256" key="14">
    <source>
        <dbReference type="ARBA" id="ARBA00023212"/>
    </source>
</evidence>
<dbReference type="Proteomes" id="UP000662931">
    <property type="component" value="Chromosome 3"/>
</dbReference>
<dbReference type="SUPFAM" id="SSF50044">
    <property type="entry name" value="SH3-domain"/>
    <property type="match status" value="3"/>
</dbReference>
<evidence type="ECO:0000256" key="6">
    <source>
        <dbReference type="ARBA" id="ARBA00022443"/>
    </source>
</evidence>
<keyword evidence="9" id="KW-0254">Endocytosis</keyword>
<dbReference type="GO" id="GO:0005886">
    <property type="term" value="C:plasma membrane"/>
    <property type="evidence" value="ECO:0007669"/>
    <property type="project" value="UniProtKB-SubCell"/>
</dbReference>
<feature type="region of interest" description="Disordered" evidence="16">
    <location>
        <begin position="430"/>
        <end position="536"/>
    </location>
</feature>
<evidence type="ECO:0000256" key="5">
    <source>
        <dbReference type="ARBA" id="ARBA00020357"/>
    </source>
</evidence>
<dbReference type="Pfam" id="PF00018">
    <property type="entry name" value="SH3_1"/>
    <property type="match status" value="3"/>
</dbReference>
<keyword evidence="11" id="KW-0967">Endosome</keyword>
<dbReference type="GO" id="GO:0043130">
    <property type="term" value="F:ubiquitin binding"/>
    <property type="evidence" value="ECO:0007669"/>
    <property type="project" value="InterPro"/>
</dbReference>
<evidence type="ECO:0000256" key="10">
    <source>
        <dbReference type="ARBA" id="ARBA00022737"/>
    </source>
</evidence>
<dbReference type="Gene3D" id="1.10.150.50">
    <property type="entry name" value="Transcription Factor, Ets-1"/>
    <property type="match status" value="1"/>
</dbReference>
<dbReference type="InterPro" id="IPR056996">
    <property type="entry name" value="PH_SLA1"/>
</dbReference>
<feature type="compositionally biased region" description="Basic and acidic residues" evidence="16">
    <location>
        <begin position="236"/>
        <end position="246"/>
    </location>
</feature>
<comment type="subcellular location">
    <subcellularLocation>
        <location evidence="3">Cell membrane</location>
        <topology evidence="3">Peripheral membrane protein</topology>
        <orientation evidence="3">Cytoplasmic side</orientation>
    </subcellularLocation>
    <subcellularLocation>
        <location evidence="2">Cytoplasm</location>
        <location evidence="2">Cytoskeleton</location>
        <location evidence="2">Actin patch</location>
    </subcellularLocation>
    <subcellularLocation>
        <location evidence="1">Endosome membrane</location>
        <topology evidence="1">Peripheral membrane protein</topology>
        <orientation evidence="1">Cytoplasmic side</orientation>
    </subcellularLocation>
</comment>
<feature type="compositionally biased region" description="Polar residues" evidence="16">
    <location>
        <begin position="1088"/>
        <end position="1102"/>
    </location>
</feature>
<dbReference type="InterPro" id="IPR035821">
    <property type="entry name" value="Sla1_SH3_3"/>
</dbReference>
<feature type="region of interest" description="Disordered" evidence="16">
    <location>
        <begin position="1055"/>
        <end position="1108"/>
    </location>
</feature>
<evidence type="ECO:0000256" key="3">
    <source>
        <dbReference type="ARBA" id="ARBA00004413"/>
    </source>
</evidence>
<evidence type="ECO:0000313" key="18">
    <source>
        <dbReference type="EMBL" id="QPG75481.1"/>
    </source>
</evidence>
<organism evidence="18 19">
    <name type="scientific">Eeniella nana</name>
    <name type="common">Yeast</name>
    <name type="synonym">Brettanomyces nanus</name>
    <dbReference type="NCBI Taxonomy" id="13502"/>
    <lineage>
        <taxon>Eukaryota</taxon>
        <taxon>Fungi</taxon>
        <taxon>Dikarya</taxon>
        <taxon>Ascomycota</taxon>
        <taxon>Saccharomycotina</taxon>
        <taxon>Pichiomycetes</taxon>
        <taxon>Pichiales</taxon>
        <taxon>Pichiaceae</taxon>
        <taxon>Brettanomyces</taxon>
    </lineage>
</organism>
<dbReference type="GO" id="GO:0042802">
    <property type="term" value="F:identical protein binding"/>
    <property type="evidence" value="ECO:0007669"/>
    <property type="project" value="InterPro"/>
</dbReference>
<dbReference type="GO" id="GO:0030674">
    <property type="term" value="F:protein-macromolecule adaptor activity"/>
    <property type="evidence" value="ECO:0007669"/>
    <property type="project" value="InterPro"/>
</dbReference>
<dbReference type="Pfam" id="PF03983">
    <property type="entry name" value="SHD1"/>
    <property type="match status" value="1"/>
</dbReference>
<dbReference type="GO" id="GO:0003779">
    <property type="term" value="F:actin binding"/>
    <property type="evidence" value="ECO:0007669"/>
    <property type="project" value="UniProtKB-KW"/>
</dbReference>
<dbReference type="OrthoDB" id="26539at2759"/>